<name>X0YND6_9ZZZZ</name>
<reference evidence="1" key="1">
    <citation type="journal article" date="2014" name="Front. Microbiol.">
        <title>High frequency of phylogenetically diverse reductive dehalogenase-homologous genes in deep subseafloor sedimentary metagenomes.</title>
        <authorList>
            <person name="Kawai M."/>
            <person name="Futagami T."/>
            <person name="Toyoda A."/>
            <person name="Takaki Y."/>
            <person name="Nishi S."/>
            <person name="Hori S."/>
            <person name="Arai W."/>
            <person name="Tsubouchi T."/>
            <person name="Morono Y."/>
            <person name="Uchiyama I."/>
            <person name="Ito T."/>
            <person name="Fujiyama A."/>
            <person name="Inagaki F."/>
            <person name="Takami H."/>
        </authorList>
    </citation>
    <scope>NUCLEOTIDE SEQUENCE</scope>
    <source>
        <strain evidence="1">Expedition CK06-06</strain>
    </source>
</reference>
<accession>X0YND6</accession>
<sequence>MTYYIEDPYIEPEADEIFNDWYEINGVLKIKELSRQLRTFFNYKAEVIRYRFRSNPLLSKNCTDTKFYTRKQKIESKSHEFIFLLKMIKKNGQTLEQGIRSLYTNKNKTRIKELSVIT</sequence>
<proteinExistence type="predicted"/>
<dbReference type="EMBL" id="BART01002190">
    <property type="protein sequence ID" value="GAG57799.1"/>
    <property type="molecule type" value="Genomic_DNA"/>
</dbReference>
<comment type="caution">
    <text evidence="1">The sequence shown here is derived from an EMBL/GenBank/DDBJ whole genome shotgun (WGS) entry which is preliminary data.</text>
</comment>
<dbReference type="AlphaFoldDB" id="X0YND6"/>
<evidence type="ECO:0000313" key="1">
    <source>
        <dbReference type="EMBL" id="GAG57799.1"/>
    </source>
</evidence>
<feature type="non-terminal residue" evidence="1">
    <location>
        <position position="118"/>
    </location>
</feature>
<gene>
    <name evidence="1" type="ORF">S01H4_06891</name>
</gene>
<organism evidence="1">
    <name type="scientific">marine sediment metagenome</name>
    <dbReference type="NCBI Taxonomy" id="412755"/>
    <lineage>
        <taxon>unclassified sequences</taxon>
        <taxon>metagenomes</taxon>
        <taxon>ecological metagenomes</taxon>
    </lineage>
</organism>
<protein>
    <submittedName>
        <fullName evidence="1">Uncharacterized protein</fullName>
    </submittedName>
</protein>